<dbReference type="AlphaFoldDB" id="A0AAD1T985"/>
<evidence type="ECO:0000256" key="1">
    <source>
        <dbReference type="SAM" id="MobiDB-lite"/>
    </source>
</evidence>
<dbReference type="Proteomes" id="UP001295444">
    <property type="component" value="Chromosome 11"/>
</dbReference>
<protein>
    <submittedName>
        <fullName evidence="2">Uncharacterized protein</fullName>
    </submittedName>
</protein>
<feature type="compositionally biased region" description="Polar residues" evidence="1">
    <location>
        <begin position="62"/>
        <end position="71"/>
    </location>
</feature>
<name>A0AAD1T985_PELCU</name>
<evidence type="ECO:0000313" key="3">
    <source>
        <dbReference type="Proteomes" id="UP001295444"/>
    </source>
</evidence>
<proteinExistence type="predicted"/>
<gene>
    <name evidence="2" type="ORF">PECUL_23A037354</name>
</gene>
<dbReference type="EMBL" id="OW240922">
    <property type="protein sequence ID" value="CAH2321894.1"/>
    <property type="molecule type" value="Genomic_DNA"/>
</dbReference>
<reference evidence="2" key="1">
    <citation type="submission" date="2022-03" db="EMBL/GenBank/DDBJ databases">
        <authorList>
            <person name="Alioto T."/>
            <person name="Alioto T."/>
            <person name="Gomez Garrido J."/>
        </authorList>
    </citation>
    <scope>NUCLEOTIDE SEQUENCE</scope>
</reference>
<sequence>MNPLWRAEAQPSCKHIWNTTADRYLHCSGNPLKQAQCLLHLSTPYQRFPQLRSTLEECPERPSSNANSTKCSPHLDTVAPSSYPPNDRTVLPIADDNTVC</sequence>
<feature type="region of interest" description="Disordered" evidence="1">
    <location>
        <begin position="56"/>
        <end position="88"/>
    </location>
</feature>
<organism evidence="2 3">
    <name type="scientific">Pelobates cultripes</name>
    <name type="common">Western spadefoot toad</name>
    <dbReference type="NCBI Taxonomy" id="61616"/>
    <lineage>
        <taxon>Eukaryota</taxon>
        <taxon>Metazoa</taxon>
        <taxon>Chordata</taxon>
        <taxon>Craniata</taxon>
        <taxon>Vertebrata</taxon>
        <taxon>Euteleostomi</taxon>
        <taxon>Amphibia</taxon>
        <taxon>Batrachia</taxon>
        <taxon>Anura</taxon>
        <taxon>Pelobatoidea</taxon>
        <taxon>Pelobatidae</taxon>
        <taxon>Pelobates</taxon>
    </lineage>
</organism>
<evidence type="ECO:0000313" key="2">
    <source>
        <dbReference type="EMBL" id="CAH2321894.1"/>
    </source>
</evidence>
<accession>A0AAD1T985</accession>
<keyword evidence="3" id="KW-1185">Reference proteome</keyword>